<evidence type="ECO:0000256" key="4">
    <source>
        <dbReference type="SAM" id="Coils"/>
    </source>
</evidence>
<feature type="coiled-coil region" evidence="4">
    <location>
        <begin position="545"/>
        <end position="722"/>
    </location>
</feature>
<dbReference type="GO" id="GO:0016887">
    <property type="term" value="F:ATP hydrolysis activity"/>
    <property type="evidence" value="ECO:0007669"/>
    <property type="project" value="InterPro"/>
</dbReference>
<name>A0A178A280_9BACI</name>
<feature type="coiled-coil region" evidence="4">
    <location>
        <begin position="475"/>
        <end position="502"/>
    </location>
</feature>
<evidence type="ECO:0000259" key="5">
    <source>
        <dbReference type="Pfam" id="PF13476"/>
    </source>
</evidence>
<evidence type="ECO:0000313" key="6">
    <source>
        <dbReference type="EMBL" id="OAK74013.1"/>
    </source>
</evidence>
<organism evidence="6 7">
    <name type="scientific">Lederbergia galactosidilytica</name>
    <dbReference type="NCBI Taxonomy" id="217031"/>
    <lineage>
        <taxon>Bacteria</taxon>
        <taxon>Bacillati</taxon>
        <taxon>Bacillota</taxon>
        <taxon>Bacilli</taxon>
        <taxon>Bacillales</taxon>
        <taxon>Bacillaceae</taxon>
        <taxon>Lederbergia</taxon>
    </lineage>
</organism>
<dbReference type="EMBL" id="LDJR01000028">
    <property type="protein sequence ID" value="OAK74013.1"/>
    <property type="molecule type" value="Genomic_DNA"/>
</dbReference>
<dbReference type="GO" id="GO:0006302">
    <property type="term" value="P:double-strand break repair"/>
    <property type="evidence" value="ECO:0007669"/>
    <property type="project" value="InterPro"/>
</dbReference>
<keyword evidence="6" id="KW-0378">Hydrolase</keyword>
<comment type="caution">
    <text evidence="6">The sequence shown here is derived from an EMBL/GenBank/DDBJ whole genome shotgun (WGS) entry which is preliminary data.</text>
</comment>
<comment type="subunit">
    <text evidence="2">Heterodimer of SbcC and SbcD.</text>
</comment>
<dbReference type="Proteomes" id="UP000077881">
    <property type="component" value="Unassembled WGS sequence"/>
</dbReference>
<dbReference type="PANTHER" id="PTHR32114">
    <property type="entry name" value="ABC TRANSPORTER ABCH.3"/>
    <property type="match status" value="1"/>
</dbReference>
<dbReference type="Pfam" id="PF13476">
    <property type="entry name" value="AAA_23"/>
    <property type="match status" value="1"/>
</dbReference>
<keyword evidence="7" id="KW-1185">Reference proteome</keyword>
<keyword evidence="6" id="KW-0540">Nuclease</keyword>
<feature type="coiled-coil region" evidence="4">
    <location>
        <begin position="755"/>
        <end position="856"/>
    </location>
</feature>
<dbReference type="PANTHER" id="PTHR32114:SF2">
    <property type="entry name" value="ABC TRANSPORTER ABCH.3"/>
    <property type="match status" value="1"/>
</dbReference>
<dbReference type="SUPFAM" id="SSF52540">
    <property type="entry name" value="P-loop containing nucleoside triphosphate hydrolases"/>
    <property type="match status" value="2"/>
</dbReference>
<dbReference type="InterPro" id="IPR038729">
    <property type="entry name" value="Rad50/SbcC_AAA"/>
</dbReference>
<proteinExistence type="inferred from homology"/>
<dbReference type="STRING" id="217031.ABB05_06260"/>
<feature type="coiled-coil region" evidence="4">
    <location>
        <begin position="281"/>
        <end position="372"/>
    </location>
</feature>
<gene>
    <name evidence="6" type="ORF">ABB05_06260</name>
</gene>
<evidence type="ECO:0000256" key="2">
    <source>
        <dbReference type="ARBA" id="ARBA00011322"/>
    </source>
</evidence>
<protein>
    <recommendedName>
        <fullName evidence="3">Nuclease SbcCD subunit C</fullName>
    </recommendedName>
</protein>
<dbReference type="GO" id="GO:0004527">
    <property type="term" value="F:exonuclease activity"/>
    <property type="evidence" value="ECO:0007669"/>
    <property type="project" value="UniProtKB-KW"/>
</dbReference>
<evidence type="ECO:0000256" key="3">
    <source>
        <dbReference type="ARBA" id="ARBA00013368"/>
    </source>
</evidence>
<evidence type="ECO:0000256" key="1">
    <source>
        <dbReference type="ARBA" id="ARBA00006930"/>
    </source>
</evidence>
<dbReference type="OrthoDB" id="9795626at2"/>
<dbReference type="Pfam" id="PF13558">
    <property type="entry name" value="SbcC_Walker_B"/>
    <property type="match status" value="1"/>
</dbReference>
<feature type="domain" description="Rad50/SbcC-type AAA" evidence="5">
    <location>
        <begin position="6"/>
        <end position="208"/>
    </location>
</feature>
<keyword evidence="6" id="KW-0269">Exonuclease</keyword>
<dbReference type="PATRIC" id="fig|217031.6.peg.1355"/>
<dbReference type="RefSeq" id="WP_057981891.1">
    <property type="nucleotide sequence ID" value="NZ_JAGGKH010000003.1"/>
</dbReference>
<sequence>MRPLTLRMTAFGPYKDTEIIDFTKLKEQSIFVISGNTGAGKTTIFDGICFALYGSASGQDRENQTMLRSHFAEDDIHTAVELVFELHQRTYRILRQLGHVKQGNKTKTGERYEFFELENGKEIPCVDRQIVSEIDKKVESLLGLTQAQFKQIVMLPQGEFRKLLTSQTENKEDILRRLFKTDRYQQIGEKLRNRKKRVEEIYQQEERVKASFIQNVQATLPVREGSSFFQVVSQEHYNIQQILQGLEDEVIYYDEKKAQDHEKYEQAYKRHTAKQSEYYQAQALNERFAELTGKKQQLLQLDGQVSAFAQKEKQLEAAERASSIEPYEQQVKELREDEEKKQQAYKQAVQAKKRIEDAYEQTLEMYRQEEEKKGKREQLHQELTRLQDYLPTVKEIDQVKQQIYVLEKQANLAHVQLDDIKKKRKEKTATVEKWHQEIMGKENEVSEYPKKNELLIKKREQWKVLHEFHKYKLRQTTLEQELKQKKALFEQKKAEYLEQEKNWFNQQALVLASHLHDGEACPVCGSLEHPQKATDRGGIVSKEQLEMLKKRLDHDENEYHTLKVEWTANAQQLAERQSDIKSLELSTEEVSVKLDQLKGEGKLLNEEVEKLKADQELLIKWKGKLREQQQELKQLDEKRDECEQHYQEKRLKAENTKALYTERIRTIPKELRVLGQLEAQIEKTNKEKITLDNAWEQVQQELQKIQEQKTKATTNLEYAEKQRVETKAKREKMEVILQSLLEKSGFASEETYRAAKMLEEARIALKNEIQQFKQTRSLLQEQVKELEVSLKDKEEADLQQLEQHLQELKQAYETALNQWEQSKNFFTEATQLLDKITEAEKRVRESERQLAVLSDLYDVIRGQNQHKVSFERYLQIEYLEQIIEAANLRLKKLSNGQYDLIRSDRQETHGRQSGLALDIYDAYTGQTRDVKTLSGGEKFNASLCLALGMSDVIQSFQGNISIETMFIDEGFGTLDEEALNKAIDTLVDLQQSGRMIGVISHVQELKSIFPAILEVKKTKEGHSQAQFILK</sequence>
<evidence type="ECO:0000313" key="7">
    <source>
        <dbReference type="Proteomes" id="UP000077881"/>
    </source>
</evidence>
<comment type="similarity">
    <text evidence="1">Belongs to the SMC family. SbcC subfamily.</text>
</comment>
<accession>A0A178A280</accession>
<dbReference type="InterPro" id="IPR027417">
    <property type="entry name" value="P-loop_NTPase"/>
</dbReference>
<dbReference type="AlphaFoldDB" id="A0A178A280"/>
<dbReference type="Gene3D" id="3.40.50.300">
    <property type="entry name" value="P-loop containing nucleotide triphosphate hydrolases"/>
    <property type="match status" value="2"/>
</dbReference>
<keyword evidence="4" id="KW-0175">Coiled coil</keyword>
<reference evidence="6 7" key="1">
    <citation type="submission" date="2015-05" db="EMBL/GenBank/DDBJ databases">
        <title>Comparison of genome.</title>
        <authorList>
            <person name="Zheng Z."/>
            <person name="Sun M."/>
        </authorList>
    </citation>
    <scope>NUCLEOTIDE SEQUENCE [LARGE SCALE GENOMIC DNA]</scope>
    <source>
        <strain evidence="6 7">G25-74</strain>
    </source>
</reference>